<keyword evidence="3" id="KW-0443">Lipid metabolism</keyword>
<protein>
    <submittedName>
        <fullName evidence="5">Platelet-activating factor acetylhydrolase, isoform II</fullName>
    </submittedName>
</protein>
<keyword evidence="1 5" id="KW-0378">Hydrolase</keyword>
<sequence length="438" mass="47340">MSVRRSHLPGTVAALCLCAVAGTVAVPIAPAASAVTARVRQAPAPHSASPRLIGPQDFRFALPEPSGPYAVGTVELHLVDRDRPDPWVAGRNRELMVSVWYPAKRGGGDRAPYLSPPLADYLNGLTVAQLGLEEGQVDAARVTSHARIGAPLRDRRDRPVVLYSPGGGNPRHLGTTLVEDLASRGYVVVTMDHTYETPAVEFPGGRVATQSLPSSGDSVALNRKMIDTRVKDTRFVLDALAELAAGRNPDAEGRRLPSGLGRALDLTRVGMFGHSAGGFTAGEAMLTDRRIDAGADLDGSMAYSMTNGVYGEVAERGLDRPFMLMGAGMSRDLPHTHRDAPDWKSFWERSTGWKLDVYMAKGEHSSYTDFQSIVPQLGRKFDVPQKVVTDAVGTVDPARSLRSQRAYVTAFFDEHLRGRPQPLLDRSSPLHPDVELVP</sequence>
<dbReference type="Gene3D" id="3.40.50.1820">
    <property type="entry name" value="alpha/beta hydrolase"/>
    <property type="match status" value="1"/>
</dbReference>
<evidence type="ECO:0000256" key="2">
    <source>
        <dbReference type="ARBA" id="ARBA00022963"/>
    </source>
</evidence>
<feature type="chain" id="PRO_5039143342" evidence="4">
    <location>
        <begin position="22"/>
        <end position="438"/>
    </location>
</feature>
<keyword evidence="2" id="KW-0442">Lipid degradation</keyword>
<evidence type="ECO:0000313" key="5">
    <source>
        <dbReference type="EMBL" id="SNS48468.1"/>
    </source>
</evidence>
<evidence type="ECO:0000256" key="1">
    <source>
        <dbReference type="ARBA" id="ARBA00022801"/>
    </source>
</evidence>
<keyword evidence="6" id="KW-1185">Reference proteome</keyword>
<dbReference type="Proteomes" id="UP000198282">
    <property type="component" value="Unassembled WGS sequence"/>
</dbReference>
<dbReference type="GO" id="GO:0003847">
    <property type="term" value="F:1-alkyl-2-acetylglycerophosphocholine esterase activity"/>
    <property type="evidence" value="ECO:0007669"/>
    <property type="project" value="TreeGrafter"/>
</dbReference>
<dbReference type="InterPro" id="IPR029058">
    <property type="entry name" value="AB_hydrolase_fold"/>
</dbReference>
<dbReference type="Pfam" id="PF03403">
    <property type="entry name" value="PAF-AH_p_II"/>
    <property type="match status" value="1"/>
</dbReference>
<dbReference type="EMBL" id="FZOD01000010">
    <property type="protein sequence ID" value="SNS48468.1"/>
    <property type="molecule type" value="Genomic_DNA"/>
</dbReference>
<accession>A0A239EW07</accession>
<organism evidence="5 6">
    <name type="scientific">Streptosporangium subroseum</name>
    <dbReference type="NCBI Taxonomy" id="106412"/>
    <lineage>
        <taxon>Bacteria</taxon>
        <taxon>Bacillati</taxon>
        <taxon>Actinomycetota</taxon>
        <taxon>Actinomycetes</taxon>
        <taxon>Streptosporangiales</taxon>
        <taxon>Streptosporangiaceae</taxon>
        <taxon>Streptosporangium</taxon>
    </lineage>
</organism>
<evidence type="ECO:0000313" key="6">
    <source>
        <dbReference type="Proteomes" id="UP000198282"/>
    </source>
</evidence>
<evidence type="ECO:0000256" key="3">
    <source>
        <dbReference type="ARBA" id="ARBA00023098"/>
    </source>
</evidence>
<feature type="signal peptide" evidence="4">
    <location>
        <begin position="1"/>
        <end position="21"/>
    </location>
</feature>
<dbReference type="GO" id="GO:0016042">
    <property type="term" value="P:lipid catabolic process"/>
    <property type="evidence" value="ECO:0007669"/>
    <property type="project" value="UniProtKB-KW"/>
</dbReference>
<keyword evidence="4" id="KW-0732">Signal</keyword>
<gene>
    <name evidence="5" type="ORF">SAMN05216276_101081</name>
</gene>
<dbReference type="SUPFAM" id="SSF53474">
    <property type="entry name" value="alpha/beta-Hydrolases"/>
    <property type="match status" value="1"/>
</dbReference>
<evidence type="ECO:0000256" key="4">
    <source>
        <dbReference type="SAM" id="SignalP"/>
    </source>
</evidence>
<dbReference type="AlphaFoldDB" id="A0A239EW07"/>
<reference evidence="5 6" key="1">
    <citation type="submission" date="2017-06" db="EMBL/GenBank/DDBJ databases">
        <authorList>
            <person name="Kim H.J."/>
            <person name="Triplett B.A."/>
        </authorList>
    </citation>
    <scope>NUCLEOTIDE SEQUENCE [LARGE SCALE GENOMIC DNA]</scope>
    <source>
        <strain evidence="5 6">CGMCC 4.2132</strain>
    </source>
</reference>
<dbReference type="PANTHER" id="PTHR10272:SF0">
    <property type="entry name" value="PLATELET-ACTIVATING FACTOR ACETYLHYDROLASE"/>
    <property type="match status" value="1"/>
</dbReference>
<name>A0A239EW07_9ACTN</name>
<proteinExistence type="predicted"/>
<dbReference type="PANTHER" id="PTHR10272">
    <property type="entry name" value="PLATELET-ACTIVATING FACTOR ACETYLHYDROLASE"/>
    <property type="match status" value="1"/>
</dbReference>